<feature type="compositionally biased region" description="Basic and acidic residues" evidence="1">
    <location>
        <begin position="297"/>
        <end position="317"/>
    </location>
</feature>
<protein>
    <submittedName>
        <fullName evidence="2">Uncharacterized protein</fullName>
    </submittedName>
</protein>
<feature type="region of interest" description="Disordered" evidence="1">
    <location>
        <begin position="209"/>
        <end position="336"/>
    </location>
</feature>
<gene>
    <name evidence="2" type="ORF">M9Y10_024376</name>
</gene>
<feature type="compositionally biased region" description="Basic and acidic residues" evidence="1">
    <location>
        <begin position="219"/>
        <end position="252"/>
    </location>
</feature>
<evidence type="ECO:0000313" key="3">
    <source>
        <dbReference type="Proteomes" id="UP001470230"/>
    </source>
</evidence>
<evidence type="ECO:0000313" key="2">
    <source>
        <dbReference type="EMBL" id="KAK8844511.1"/>
    </source>
</evidence>
<proteinExistence type="predicted"/>
<organism evidence="2 3">
    <name type="scientific">Tritrichomonas musculus</name>
    <dbReference type="NCBI Taxonomy" id="1915356"/>
    <lineage>
        <taxon>Eukaryota</taxon>
        <taxon>Metamonada</taxon>
        <taxon>Parabasalia</taxon>
        <taxon>Tritrichomonadida</taxon>
        <taxon>Tritrichomonadidae</taxon>
        <taxon>Tritrichomonas</taxon>
    </lineage>
</organism>
<feature type="compositionally biased region" description="Acidic residues" evidence="1">
    <location>
        <begin position="323"/>
        <end position="332"/>
    </location>
</feature>
<comment type="caution">
    <text evidence="2">The sequence shown here is derived from an EMBL/GenBank/DDBJ whole genome shotgun (WGS) entry which is preliminary data.</text>
</comment>
<dbReference type="Proteomes" id="UP001470230">
    <property type="component" value="Unassembled WGS sequence"/>
</dbReference>
<evidence type="ECO:0000256" key="1">
    <source>
        <dbReference type="SAM" id="MobiDB-lite"/>
    </source>
</evidence>
<sequence length="1290" mass="152111">MLFKNKNKENNDESIDEFFENGISFPQFISILYNLEIIPKVNPNPKNIFQRRENNNIALRYLCQNDDFFSKLNPNLNSPQDKTNLLLDILSKKCFQVNIQEIIDKSNLILKNYQIQNKKELANPSFILRLLNFLTDNEVKIDQDITKDNFNEIMMKCFEIAKVPFFINYESMKINNQNILYIQIQLIFDCYSEKINGLRYEDVQSEIQNKNEEENDENNNEREKDENNDGAEKDENNDVGRKDENNNEREKDENNDEGEKDENNNEGGKDENNNEGGKDENNNEREKDENNDEGEKDENNNEGGKDENNNEGEKDENNNNDENKDEDEDDNDNGSAIKNVVFNIKKQINRKRPTVQWNLIKKNDDIEKNDNKENKEKKVIRRTTISQTKNLFDEAENNDTNNVDQNIDEKEDDPVFVKEMTDSINYTFDSHDKINEINFSNLALHEKKGLLRTIESLANNNFVQTNISLNTLEDALKNDFVPNFIMNYLKIYSIDKVKLTQTSQENKFLSKNNINNIIAVINYLITKENIFKTLVFSFDNPLEIEKSIFILFRAFLNIFFINKSRNEMKDRINLLGSNLYKHFFLVKSVQYNLLAYLVKFLYRMSIENNDKITDMYTDCLKELSIPKVFFEDQLAEVIKHKIYPDSYFYQLQFVFNFIDTKMKEIHVLEVLFNASNKIKKIKCQRYDIIASIVKTKRSFLDLDNQNSSSRDDESYKRLRITKSVFVPLNKVRSGTAYKTISYEKLDNDCFEYWNPPDDNIKLINGILMKKRSPSEIIYDYSQIMSSKITDLNQNENKGKTQLPQIDQDLETKLYKIFIYNEEEKNWEFKKEIFKNFCIDKTIGIGNASAPLVFFAQSNEDDVKAINSNFIYGKYPKLNDEEQIFVYALSDKNLTILGSNMKNIAINTEKNGIKPIFLLLHIPKSKLNLPNLPIIILQIYIFLFYTSDLVIVIVNEDAFYYQIPLTKFVYSISQKYKLANNESLNEKILFVIKNESFNYDTEIAYVIDNNQNYNKMIDGFLVRPDLCIINIDDINTYDMFLNMMINILLNSQNSFSKIKIWFDNLQLINICTIYVQIKINKNLDLVRRMIIKRYEMLKEKSTNNEDPQKETSKVINEIHRFFPKIDKEIQEITKTALYQASRKDSLSKEKNYSFELKQSSRSNLHKIYHSIKYMHFISKNQKERIIRNHKIFLQSELLNIIKQSDQSYAKIFKDNNEILEIQFTKDKAKIEKFFQEIHDKTANMGKTVQNDPLKEKKKKTDYVLKENENLREVQVSVEIGNDLTSLIEQDF</sequence>
<feature type="compositionally biased region" description="Basic and acidic residues" evidence="1">
    <location>
        <begin position="261"/>
        <end position="288"/>
    </location>
</feature>
<dbReference type="EMBL" id="JAPFFF010000032">
    <property type="protein sequence ID" value="KAK8844511.1"/>
    <property type="molecule type" value="Genomic_DNA"/>
</dbReference>
<accession>A0ABR2HCT3</accession>
<reference evidence="2 3" key="1">
    <citation type="submission" date="2024-04" db="EMBL/GenBank/DDBJ databases">
        <title>Tritrichomonas musculus Genome.</title>
        <authorList>
            <person name="Alves-Ferreira E."/>
            <person name="Grigg M."/>
            <person name="Lorenzi H."/>
            <person name="Galac M."/>
        </authorList>
    </citation>
    <scope>NUCLEOTIDE SEQUENCE [LARGE SCALE GENOMIC DNA]</scope>
    <source>
        <strain evidence="2 3">EAF2021</strain>
    </source>
</reference>
<keyword evidence="3" id="KW-1185">Reference proteome</keyword>
<name>A0ABR2HCT3_9EUKA</name>